<dbReference type="EMBL" id="JAPDVK010000004">
    <property type="protein sequence ID" value="MCW4129598.1"/>
    <property type="molecule type" value="Genomic_DNA"/>
</dbReference>
<dbReference type="Proteomes" id="UP001209344">
    <property type="component" value="Unassembled WGS sequence"/>
</dbReference>
<accession>A0AAP3BES1</accession>
<proteinExistence type="predicted"/>
<evidence type="ECO:0000313" key="2">
    <source>
        <dbReference type="Proteomes" id="UP001209344"/>
    </source>
</evidence>
<name>A0AAP3BES1_9BACT</name>
<dbReference type="Pfam" id="PF18762">
    <property type="entry name" value="Kinase-PolyVal"/>
    <property type="match status" value="1"/>
</dbReference>
<evidence type="ECO:0000313" key="1">
    <source>
        <dbReference type="EMBL" id="MCW4129598.1"/>
    </source>
</evidence>
<organism evidence="1 2">
    <name type="scientific">Segatella copri</name>
    <dbReference type="NCBI Taxonomy" id="165179"/>
    <lineage>
        <taxon>Bacteria</taxon>
        <taxon>Pseudomonadati</taxon>
        <taxon>Bacteroidota</taxon>
        <taxon>Bacteroidia</taxon>
        <taxon>Bacteroidales</taxon>
        <taxon>Prevotellaceae</taxon>
        <taxon>Segatella</taxon>
    </lineage>
</organism>
<reference evidence="1" key="1">
    <citation type="submission" date="2022-11" db="EMBL/GenBank/DDBJ databases">
        <title>Genomic repertoires linked with pathogenic potency of arthritogenic Prevotella copri isolated from the gut of rheumatoid arthritis patients.</title>
        <authorList>
            <person name="Nii T."/>
            <person name="Maeda Y."/>
            <person name="Motooka D."/>
            <person name="Naito M."/>
            <person name="Matsumoto Y."/>
            <person name="Ogawa T."/>
            <person name="Oguro-Igashira E."/>
            <person name="Kishikawa T."/>
            <person name="Yamashita M."/>
            <person name="Koizumi S."/>
            <person name="Kurakawa T."/>
            <person name="Okumura R."/>
            <person name="Kayama H."/>
            <person name="Murakami M."/>
            <person name="Sakaguchi T."/>
            <person name="Das B."/>
            <person name="Nakamura S."/>
            <person name="Okada Y."/>
            <person name="Kumanogoh A."/>
            <person name="Takeda K."/>
        </authorList>
    </citation>
    <scope>NUCLEOTIDE SEQUENCE</scope>
    <source>
        <strain evidence="1">F3-75</strain>
    </source>
</reference>
<gene>
    <name evidence="1" type="ORF">ONT16_15380</name>
</gene>
<sequence>MKYDIFESISQRKHGENASQVGRMEEVTDFLFRSCANNETESCSSSEYGSNLYGEQSYVEKYAKENNCWYSIEDVFNLGTPGPSGSENDTYVDKEGGVVYKMNNLIHTGSFYKLFKRLLIHNSLFPQTAYFLVGFTRYEGRTIYPLS</sequence>
<dbReference type="RefSeq" id="WP_264967027.1">
    <property type="nucleotide sequence ID" value="NZ_JAPDVK010000004.1"/>
</dbReference>
<protein>
    <submittedName>
        <fullName evidence="1">Uncharacterized protein</fullName>
    </submittedName>
</protein>
<dbReference type="InterPro" id="IPR041055">
    <property type="entry name" value="Kinase-PolyVal"/>
</dbReference>
<comment type="caution">
    <text evidence="1">The sequence shown here is derived from an EMBL/GenBank/DDBJ whole genome shotgun (WGS) entry which is preliminary data.</text>
</comment>
<dbReference type="AlphaFoldDB" id="A0AAP3BES1"/>